<accession>A0A937FX74</accession>
<name>A0A937FX74_9BACT</name>
<feature type="domain" description="Lipid A biosynthesis N-terminal" evidence="2">
    <location>
        <begin position="9"/>
        <end position="80"/>
    </location>
</feature>
<comment type="caution">
    <text evidence="3">The sequence shown here is derived from an EMBL/GenBank/DDBJ whole genome shotgun (WGS) entry which is preliminary data.</text>
</comment>
<reference evidence="3" key="1">
    <citation type="submission" date="2021-01" db="EMBL/GenBank/DDBJ databases">
        <title>Fulvivirga kasyanovii gen. nov., sp nov., a novel member of the phylum Bacteroidetes isolated from seawater in a mussel farm.</title>
        <authorList>
            <person name="Zhao L.-H."/>
            <person name="Wang Z.-J."/>
        </authorList>
    </citation>
    <scope>NUCLEOTIDE SEQUENCE</scope>
    <source>
        <strain evidence="3">29W222</strain>
    </source>
</reference>
<protein>
    <submittedName>
        <fullName evidence="3">Lipid-A-disaccharide synthase N-terminal domain-containing protein</fullName>
    </submittedName>
</protein>
<sequence length="214" mass="24894">MSDIWIYTIGFIAQGLFSARLIVQWVKSEKAGKVLSPTIFWQLSLFASFLLIVYGVLRNDIVIIGGQLISYFIYIRNLRFKKAWRYLPVWFRVSTLASPVIALCYLLLNKQFHFHSLLHNPEISFPLMVWGSAGQIIFTFRFVYQWLHSEKLKKSVLPPGFWIISLVGSLMIISYAIFRLDPVLIVGQFFGVIIYSRNLFIHYKTAPQKKQAYS</sequence>
<feature type="transmembrane region" description="Helical" evidence="1">
    <location>
        <begin position="183"/>
        <end position="200"/>
    </location>
</feature>
<evidence type="ECO:0000256" key="1">
    <source>
        <dbReference type="SAM" id="Phobius"/>
    </source>
</evidence>
<dbReference type="Proteomes" id="UP000614216">
    <property type="component" value="Unassembled WGS sequence"/>
</dbReference>
<feature type="transmembrane region" description="Helical" evidence="1">
    <location>
        <begin position="89"/>
        <end position="108"/>
    </location>
</feature>
<dbReference type="GO" id="GO:0008915">
    <property type="term" value="F:lipid-A-disaccharide synthase activity"/>
    <property type="evidence" value="ECO:0007669"/>
    <property type="project" value="InterPro"/>
</dbReference>
<feature type="transmembrane region" description="Helical" evidence="1">
    <location>
        <begin position="156"/>
        <end position="177"/>
    </location>
</feature>
<dbReference type="AlphaFoldDB" id="A0A937FX74"/>
<gene>
    <name evidence="3" type="ORF">JMN32_15605</name>
</gene>
<dbReference type="Pfam" id="PF07578">
    <property type="entry name" value="LAB_N"/>
    <property type="match status" value="2"/>
</dbReference>
<dbReference type="InterPro" id="IPR011499">
    <property type="entry name" value="Lipid_A_biosynth_N"/>
</dbReference>
<keyword evidence="1" id="KW-1133">Transmembrane helix</keyword>
<dbReference type="GO" id="GO:0016020">
    <property type="term" value="C:membrane"/>
    <property type="evidence" value="ECO:0007669"/>
    <property type="project" value="GOC"/>
</dbReference>
<feature type="transmembrane region" description="Helical" evidence="1">
    <location>
        <begin position="61"/>
        <end position="77"/>
    </location>
</feature>
<feature type="transmembrane region" description="Helical" evidence="1">
    <location>
        <begin position="6"/>
        <end position="23"/>
    </location>
</feature>
<keyword evidence="1" id="KW-0472">Membrane</keyword>
<feature type="domain" description="Lipid A biosynthesis N-terminal" evidence="2">
    <location>
        <begin position="130"/>
        <end position="201"/>
    </location>
</feature>
<proteinExistence type="predicted"/>
<keyword evidence="4" id="KW-1185">Reference proteome</keyword>
<dbReference type="SMART" id="SM01259">
    <property type="entry name" value="LAB_N"/>
    <property type="match status" value="2"/>
</dbReference>
<feature type="transmembrane region" description="Helical" evidence="1">
    <location>
        <begin position="123"/>
        <end position="144"/>
    </location>
</feature>
<evidence type="ECO:0000313" key="3">
    <source>
        <dbReference type="EMBL" id="MBL6447744.1"/>
    </source>
</evidence>
<dbReference type="GO" id="GO:0009245">
    <property type="term" value="P:lipid A biosynthetic process"/>
    <property type="evidence" value="ECO:0007669"/>
    <property type="project" value="InterPro"/>
</dbReference>
<evidence type="ECO:0000313" key="4">
    <source>
        <dbReference type="Proteomes" id="UP000614216"/>
    </source>
</evidence>
<dbReference type="EMBL" id="JAEUGD010000053">
    <property type="protein sequence ID" value="MBL6447744.1"/>
    <property type="molecule type" value="Genomic_DNA"/>
</dbReference>
<keyword evidence="1" id="KW-0812">Transmembrane</keyword>
<evidence type="ECO:0000259" key="2">
    <source>
        <dbReference type="SMART" id="SM01259"/>
    </source>
</evidence>
<feature type="transmembrane region" description="Helical" evidence="1">
    <location>
        <begin position="35"/>
        <end position="55"/>
    </location>
</feature>
<dbReference type="Gene3D" id="1.20.1280.290">
    <property type="match status" value="1"/>
</dbReference>
<organism evidence="3 4">
    <name type="scientific">Fulvivirga marina</name>
    <dbReference type="NCBI Taxonomy" id="2494733"/>
    <lineage>
        <taxon>Bacteria</taxon>
        <taxon>Pseudomonadati</taxon>
        <taxon>Bacteroidota</taxon>
        <taxon>Cytophagia</taxon>
        <taxon>Cytophagales</taxon>
        <taxon>Fulvivirgaceae</taxon>
        <taxon>Fulvivirga</taxon>
    </lineage>
</organism>